<feature type="domain" description="NADH:ubiquinone oxidoreductase 30kDa subunit" evidence="6">
    <location>
        <begin position="34"/>
        <end position="154"/>
    </location>
</feature>
<keyword evidence="3 5" id="KW-0874">Quinone</keyword>
<keyword evidence="7" id="KW-0560">Oxidoreductase</keyword>
<keyword evidence="3" id="KW-0472">Membrane</keyword>
<dbReference type="SUPFAM" id="SSF143243">
    <property type="entry name" value="Nqo5-like"/>
    <property type="match status" value="1"/>
</dbReference>
<gene>
    <name evidence="7" type="primary">nqo5</name>
    <name evidence="3" type="synonym">nuoC</name>
    <name evidence="7" type="ORF">NCTC11388_00325</name>
</gene>
<dbReference type="PANTHER" id="PTHR10884">
    <property type="entry name" value="NADH DEHYDROGENASE UBIQUINONE IRON-SULFUR PROTEIN 3"/>
    <property type="match status" value="1"/>
</dbReference>
<dbReference type="Proteomes" id="UP000254893">
    <property type="component" value="Unassembled WGS sequence"/>
</dbReference>
<comment type="function">
    <text evidence="3">NDH-1 shuttles electrons from NADH, via FMN and iron-sulfur (Fe-S) centers, to quinones in the respiratory chain. The immediate electron acceptor for the enzyme in this species is believed to be a menaquinone. Couples the redox reaction to proton translocation (for every two electrons transferred, four hydrogen ions are translocated across the cytoplasmic membrane), and thus conserves the redox energy in a proton gradient.</text>
</comment>
<keyword evidence="3 4" id="KW-0520">NAD</keyword>
<dbReference type="GO" id="GO:0050136">
    <property type="term" value="F:NADH dehydrogenase (quinone) (non-electrogenic) activity"/>
    <property type="evidence" value="ECO:0007669"/>
    <property type="project" value="UniProtKB-UniRule"/>
</dbReference>
<dbReference type="InterPro" id="IPR001268">
    <property type="entry name" value="NADH_UbQ_OxRdtase_30kDa_su"/>
</dbReference>
<dbReference type="GO" id="GO:0048038">
    <property type="term" value="F:quinone binding"/>
    <property type="evidence" value="ECO:0007669"/>
    <property type="project" value="UniProtKB-KW"/>
</dbReference>
<evidence type="ECO:0000256" key="1">
    <source>
        <dbReference type="ARBA" id="ARBA00007569"/>
    </source>
</evidence>
<comment type="subunit">
    <text evidence="3">NDH-1 is composed of 14 different subunits. Subunits NuoB, C, D, E, F, and G constitute the peripheral sector of the complex.</text>
</comment>
<dbReference type="InterPro" id="IPR020396">
    <property type="entry name" value="NADH_UbQ_OxRdtase_CS"/>
</dbReference>
<dbReference type="Pfam" id="PF00329">
    <property type="entry name" value="Complex1_30kDa"/>
    <property type="match status" value="1"/>
</dbReference>
<dbReference type="AlphaFoldDB" id="A0A380BA84"/>
<dbReference type="HAMAP" id="MF_01357">
    <property type="entry name" value="NDH1_NuoC"/>
    <property type="match status" value="1"/>
</dbReference>
<dbReference type="PANTHER" id="PTHR10884:SF14">
    <property type="entry name" value="NADH DEHYDROGENASE [UBIQUINONE] IRON-SULFUR PROTEIN 3, MITOCHONDRIAL"/>
    <property type="match status" value="1"/>
</dbReference>
<dbReference type="NCBIfam" id="TIGR01961">
    <property type="entry name" value="NuoC_fam"/>
    <property type="match status" value="1"/>
</dbReference>
<comment type="subcellular location">
    <subcellularLocation>
        <location evidence="3">Cell membrane</location>
        <topology evidence="3">Peripheral membrane protein</topology>
        <orientation evidence="3">Cytoplasmic side</orientation>
    </subcellularLocation>
</comment>
<dbReference type="InterPro" id="IPR010218">
    <property type="entry name" value="NADH_DH_suC"/>
</dbReference>
<dbReference type="GO" id="GO:0005886">
    <property type="term" value="C:plasma membrane"/>
    <property type="evidence" value="ECO:0007669"/>
    <property type="project" value="UniProtKB-SubCell"/>
</dbReference>
<proteinExistence type="inferred from homology"/>
<name>A0A380BA84_SPHSI</name>
<keyword evidence="2 3" id="KW-0813">Transport</keyword>
<dbReference type="InterPro" id="IPR037232">
    <property type="entry name" value="NADH_quin_OxRdtase_su_C/D-like"/>
</dbReference>
<evidence type="ECO:0000313" key="8">
    <source>
        <dbReference type="Proteomes" id="UP000254893"/>
    </source>
</evidence>
<evidence type="ECO:0000259" key="6">
    <source>
        <dbReference type="Pfam" id="PF00329"/>
    </source>
</evidence>
<dbReference type="EMBL" id="UGYW01000001">
    <property type="protein sequence ID" value="SUI97224.1"/>
    <property type="molecule type" value="Genomic_DNA"/>
</dbReference>
<evidence type="ECO:0000256" key="3">
    <source>
        <dbReference type="HAMAP-Rule" id="MF_01357"/>
    </source>
</evidence>
<dbReference type="EC" id="7.1.1.-" evidence="3"/>
<organism evidence="7 8">
    <name type="scientific">Sphingobacterium spiritivorum</name>
    <name type="common">Flavobacterium spiritivorum</name>
    <dbReference type="NCBI Taxonomy" id="258"/>
    <lineage>
        <taxon>Bacteria</taxon>
        <taxon>Pseudomonadati</taxon>
        <taxon>Bacteroidota</taxon>
        <taxon>Sphingobacteriia</taxon>
        <taxon>Sphingobacteriales</taxon>
        <taxon>Sphingobacteriaceae</taxon>
        <taxon>Sphingobacterium</taxon>
    </lineage>
</organism>
<evidence type="ECO:0000256" key="2">
    <source>
        <dbReference type="ARBA" id="ARBA00022448"/>
    </source>
</evidence>
<sequence length="167" mass="19589">MDKLTNIQLWERLQEHFGAKVKNASESYGLLTIQTSKADIIDVLAFIKDDTILQFIYLTDITAVHYPNQEEAFAVVYHVHSLVHNVRIRIKVFIDGQHPSIPSATVLWNGANWMERETYDFFGIQFEGHPDLRRILNVDDMTVFPMRKEYPLEDPNRVDKKDFYFGR</sequence>
<evidence type="ECO:0000313" key="7">
    <source>
        <dbReference type="EMBL" id="SUI97224.1"/>
    </source>
</evidence>
<dbReference type="GO" id="GO:0008137">
    <property type="term" value="F:NADH dehydrogenase (ubiquinone) activity"/>
    <property type="evidence" value="ECO:0007669"/>
    <property type="project" value="InterPro"/>
</dbReference>
<dbReference type="PROSITE" id="PS00542">
    <property type="entry name" value="COMPLEX1_30K"/>
    <property type="match status" value="1"/>
</dbReference>
<reference evidence="7 8" key="1">
    <citation type="submission" date="2018-06" db="EMBL/GenBank/DDBJ databases">
        <authorList>
            <consortium name="Pathogen Informatics"/>
            <person name="Doyle S."/>
        </authorList>
    </citation>
    <scope>NUCLEOTIDE SEQUENCE [LARGE SCALE GENOMIC DNA]</scope>
    <source>
        <strain evidence="7 8">NCTC11388</strain>
    </source>
</reference>
<evidence type="ECO:0000256" key="4">
    <source>
        <dbReference type="RuleBase" id="RU003456"/>
    </source>
</evidence>
<evidence type="ECO:0000256" key="5">
    <source>
        <dbReference type="RuleBase" id="RU003582"/>
    </source>
</evidence>
<dbReference type="Gene3D" id="3.30.460.80">
    <property type="entry name" value="NADH:ubiquinone oxidoreductase, 30kDa subunit"/>
    <property type="match status" value="1"/>
</dbReference>
<accession>A0A380BA84</accession>
<keyword evidence="3" id="KW-1003">Cell membrane</keyword>
<comment type="catalytic activity">
    <reaction evidence="3 5">
        <text>a quinone + NADH + 5 H(+)(in) = a quinol + NAD(+) + 4 H(+)(out)</text>
        <dbReference type="Rhea" id="RHEA:57888"/>
        <dbReference type="ChEBI" id="CHEBI:15378"/>
        <dbReference type="ChEBI" id="CHEBI:24646"/>
        <dbReference type="ChEBI" id="CHEBI:57540"/>
        <dbReference type="ChEBI" id="CHEBI:57945"/>
        <dbReference type="ChEBI" id="CHEBI:132124"/>
    </reaction>
</comment>
<comment type="similarity">
    <text evidence="1 3 4">Belongs to the complex I 30 kDa subunit family.</text>
</comment>
<keyword evidence="3 4" id="KW-1278">Translocase</keyword>
<dbReference type="RefSeq" id="WP_115168820.1">
    <property type="nucleotide sequence ID" value="NZ_UGYW01000001.1"/>
</dbReference>
<protein>
    <recommendedName>
        <fullName evidence="3">NADH-quinone oxidoreductase subunit C</fullName>
        <ecNumber evidence="3">7.1.1.-</ecNumber>
    </recommendedName>
    <alternativeName>
        <fullName evidence="3">NADH dehydrogenase I subunit C</fullName>
    </alternativeName>
    <alternativeName>
        <fullName evidence="3">NDH-1 subunit C</fullName>
    </alternativeName>
</protein>